<accession>A0A5D3WN71</accession>
<name>A0A5D3WN71_9BACT</name>
<evidence type="ECO:0000313" key="1">
    <source>
        <dbReference type="EMBL" id="TYP00018.1"/>
    </source>
</evidence>
<dbReference type="EMBL" id="VNIB01000001">
    <property type="protein sequence ID" value="TYP00018.1"/>
    <property type="molecule type" value="Genomic_DNA"/>
</dbReference>
<comment type="caution">
    <text evidence="1">The sequence shown here is derived from an EMBL/GenBank/DDBJ whole genome shotgun (WGS) entry which is preliminary data.</text>
</comment>
<evidence type="ECO:0000313" key="2">
    <source>
        <dbReference type="Proteomes" id="UP000324159"/>
    </source>
</evidence>
<dbReference type="AlphaFoldDB" id="A0A5D3WN71"/>
<dbReference type="RefSeq" id="WP_148894210.1">
    <property type="nucleotide sequence ID" value="NZ_VNIB01000001.1"/>
</dbReference>
<evidence type="ECO:0008006" key="3">
    <source>
        <dbReference type="Google" id="ProtNLM"/>
    </source>
</evidence>
<sequence>MNDGALPGTTDQARRLLLALRAGPEELFRLVHDPDPLVVRNLLKNPHLNEDHLLVLLKRRDLGEDLLKALHQRFREGASHRLILAMARNPDLPAAIALSLLPHLYLFELLDFCLLPGMTPDQRLAAERQIIRRLPEIPLGQKITLARRGTNAILAELVKEGHPQIVGPCLDNPRLKEVALLQFLRTGAATAETISQIARHPRWQHRPNLKMAILKHPRTPMVWYVCWLPALKGTQLKELLHSRNIPAEKRQRIRDLLNRRG</sequence>
<protein>
    <recommendedName>
        <fullName evidence="3">Leucine rich repeat (LRR) protein</fullName>
    </recommendedName>
</protein>
<reference evidence="1 2" key="1">
    <citation type="submission" date="2019-07" db="EMBL/GenBank/DDBJ databases">
        <title>Genomic Encyclopedia of Type Strains, Phase IV (KMG-IV): sequencing the most valuable type-strain genomes for metagenomic binning, comparative biology and taxonomic classification.</title>
        <authorList>
            <person name="Goeker M."/>
        </authorList>
    </citation>
    <scope>NUCLEOTIDE SEQUENCE [LARGE SCALE GENOMIC DNA]</scope>
    <source>
        <strain evidence="1 2">SS015</strain>
    </source>
</reference>
<keyword evidence="2" id="KW-1185">Reference proteome</keyword>
<organism evidence="1 2">
    <name type="scientific">Geothermobacter ehrlichii</name>
    <dbReference type="NCBI Taxonomy" id="213224"/>
    <lineage>
        <taxon>Bacteria</taxon>
        <taxon>Pseudomonadati</taxon>
        <taxon>Thermodesulfobacteriota</taxon>
        <taxon>Desulfuromonadia</taxon>
        <taxon>Desulfuromonadales</taxon>
        <taxon>Geothermobacteraceae</taxon>
        <taxon>Geothermobacter</taxon>
    </lineage>
</organism>
<dbReference type="Proteomes" id="UP000324159">
    <property type="component" value="Unassembled WGS sequence"/>
</dbReference>
<gene>
    <name evidence="1" type="ORF">EDC39_101178</name>
</gene>
<dbReference type="OrthoDB" id="5387108at2"/>
<proteinExistence type="predicted"/>